<sequence length="486" mass="54077">MQAATRRRVLLPDSAPNAPVLPRPSFNRLPQPLPALNAMLDPNECGRLVTRTPTEGTHILSIRTDRSFFIGRSKDCDYRIPHPAVSSKHCRLYALVVDTGEILVCLEDTSTNGTLYNQRRVSRATRILSDGDCIEIGGHLFRYEHLAPSPTLLTASQPKQTGMAQEGPWSVGDFVVLPRTLGSGAFSRVHLAFSTKTLKQVACKRMKRRRLPGDQIAVVQREVDMLKSASHPNINRVEAVEIDEQHIHIFLELVPGGDLFSYLIKHGRLDAPEVKWILYQMLLGLRHLHDEVNIAHRDIKLENVVLACAGPFPKVQLTDFGQARFADENFRSLQGTLQYMAPEQLIATSRHSGYGGKPADIWSSGIVFAYLLTGAHPFEPWDPTTPADPNVGLPASSAEMLALGETACAEIAHSPKDGPICRAVVQGTMALPTMRFGKEDQHVRELLNRMLAHEPDQRDTAARALRSKWMLSSERELVELYHRVVA</sequence>
<feature type="domain" description="Protein kinase" evidence="13">
    <location>
        <begin position="175"/>
        <end position="470"/>
    </location>
</feature>
<dbReference type="Proteomes" id="UP000237144">
    <property type="component" value="Unassembled WGS sequence"/>
</dbReference>
<evidence type="ECO:0000256" key="1">
    <source>
        <dbReference type="ARBA" id="ARBA00005575"/>
    </source>
</evidence>
<dbReference type="Gene3D" id="2.60.200.20">
    <property type="match status" value="1"/>
</dbReference>
<dbReference type="SMART" id="SM00220">
    <property type="entry name" value="S_TKc"/>
    <property type="match status" value="1"/>
</dbReference>
<evidence type="ECO:0000256" key="9">
    <source>
        <dbReference type="PROSITE-ProRule" id="PRU10141"/>
    </source>
</evidence>
<dbReference type="PROSITE" id="PS00107">
    <property type="entry name" value="PROTEIN_KINASE_ATP"/>
    <property type="match status" value="1"/>
</dbReference>
<keyword evidence="5" id="KW-0418">Kinase</keyword>
<evidence type="ECO:0000256" key="5">
    <source>
        <dbReference type="ARBA" id="ARBA00022777"/>
    </source>
</evidence>
<evidence type="ECO:0000313" key="14">
    <source>
        <dbReference type="EMBL" id="POY73787.1"/>
    </source>
</evidence>
<dbReference type="PROSITE" id="PS50011">
    <property type="entry name" value="PROTEIN_KINASE_DOM"/>
    <property type="match status" value="1"/>
</dbReference>
<evidence type="ECO:0000259" key="13">
    <source>
        <dbReference type="PROSITE" id="PS50011"/>
    </source>
</evidence>
<evidence type="ECO:0000256" key="3">
    <source>
        <dbReference type="ARBA" id="ARBA00022527"/>
    </source>
</evidence>
<dbReference type="PROSITE" id="PS50006">
    <property type="entry name" value="FHA_DOMAIN"/>
    <property type="match status" value="1"/>
</dbReference>
<feature type="region of interest" description="Disordered" evidence="11">
    <location>
        <begin position="1"/>
        <end position="26"/>
    </location>
</feature>
<keyword evidence="3 10" id="KW-0723">Serine/threonine-protein kinase</keyword>
<comment type="similarity">
    <text evidence="1">Belongs to the protein kinase superfamily. CAMK Ser/Thr protein kinase family. CHEK2 subfamily.</text>
</comment>
<dbReference type="GO" id="GO:0005634">
    <property type="term" value="C:nucleus"/>
    <property type="evidence" value="ECO:0007669"/>
    <property type="project" value="TreeGrafter"/>
</dbReference>
<accession>A0A2S5BAJ8</accession>
<reference evidence="14 15" key="1">
    <citation type="journal article" date="2018" name="Front. Microbiol.">
        <title>Prospects for Fungal Bioremediation of Acidic Radioactive Waste Sites: Characterization and Genome Sequence of Rhodotorula taiwanensis MD1149.</title>
        <authorList>
            <person name="Tkavc R."/>
            <person name="Matrosova V.Y."/>
            <person name="Grichenko O.E."/>
            <person name="Gostincar C."/>
            <person name="Volpe R.P."/>
            <person name="Klimenkova P."/>
            <person name="Gaidamakova E.K."/>
            <person name="Zhou C.E."/>
            <person name="Stewart B.J."/>
            <person name="Lyman M.G."/>
            <person name="Malfatti S.A."/>
            <person name="Rubinfeld B."/>
            <person name="Courtot M."/>
            <person name="Singh J."/>
            <person name="Dalgard C.L."/>
            <person name="Hamilton T."/>
            <person name="Frey K.G."/>
            <person name="Gunde-Cimerman N."/>
            <person name="Dugan L."/>
            <person name="Daly M.J."/>
        </authorList>
    </citation>
    <scope>NUCLEOTIDE SEQUENCE [LARGE SCALE GENOMIC DNA]</scope>
    <source>
        <strain evidence="14 15">MD1149</strain>
    </source>
</reference>
<dbReference type="InterPro" id="IPR017441">
    <property type="entry name" value="Protein_kinase_ATP_BS"/>
</dbReference>
<name>A0A2S5BAJ8_9BASI</name>
<evidence type="ECO:0000259" key="12">
    <source>
        <dbReference type="PROSITE" id="PS50006"/>
    </source>
</evidence>
<dbReference type="PANTHER" id="PTHR44167">
    <property type="entry name" value="OVARIAN-SPECIFIC SERINE/THREONINE-PROTEIN KINASE LOK-RELATED"/>
    <property type="match status" value="1"/>
</dbReference>
<organism evidence="14 15">
    <name type="scientific">Rhodotorula taiwanensis</name>
    <dbReference type="NCBI Taxonomy" id="741276"/>
    <lineage>
        <taxon>Eukaryota</taxon>
        <taxon>Fungi</taxon>
        <taxon>Dikarya</taxon>
        <taxon>Basidiomycota</taxon>
        <taxon>Pucciniomycotina</taxon>
        <taxon>Microbotryomycetes</taxon>
        <taxon>Sporidiobolales</taxon>
        <taxon>Sporidiobolaceae</taxon>
        <taxon>Rhodotorula</taxon>
    </lineage>
</organism>
<dbReference type="OrthoDB" id="40902at2759"/>
<dbReference type="InterPro" id="IPR008984">
    <property type="entry name" value="SMAD_FHA_dom_sf"/>
</dbReference>
<evidence type="ECO:0000256" key="6">
    <source>
        <dbReference type="ARBA" id="ARBA00022840"/>
    </source>
</evidence>
<protein>
    <recommendedName>
        <fullName evidence="2">non-specific serine/threonine protein kinase</fullName>
        <ecNumber evidence="2">2.7.11.1</ecNumber>
    </recommendedName>
</protein>
<dbReference type="Pfam" id="PF00069">
    <property type="entry name" value="Pkinase"/>
    <property type="match status" value="1"/>
</dbReference>
<dbReference type="PROSITE" id="PS00108">
    <property type="entry name" value="PROTEIN_KINASE_ST"/>
    <property type="match status" value="1"/>
</dbReference>
<dbReference type="InterPro" id="IPR000719">
    <property type="entry name" value="Prot_kinase_dom"/>
</dbReference>
<dbReference type="EC" id="2.7.11.1" evidence="2"/>
<comment type="catalytic activity">
    <reaction evidence="8">
        <text>L-seryl-[protein] + ATP = O-phospho-L-seryl-[protein] + ADP + H(+)</text>
        <dbReference type="Rhea" id="RHEA:17989"/>
        <dbReference type="Rhea" id="RHEA-COMP:9863"/>
        <dbReference type="Rhea" id="RHEA-COMP:11604"/>
        <dbReference type="ChEBI" id="CHEBI:15378"/>
        <dbReference type="ChEBI" id="CHEBI:29999"/>
        <dbReference type="ChEBI" id="CHEBI:30616"/>
        <dbReference type="ChEBI" id="CHEBI:83421"/>
        <dbReference type="ChEBI" id="CHEBI:456216"/>
        <dbReference type="EC" id="2.7.11.1"/>
    </reaction>
</comment>
<dbReference type="GO" id="GO:0005524">
    <property type="term" value="F:ATP binding"/>
    <property type="evidence" value="ECO:0007669"/>
    <property type="project" value="UniProtKB-UniRule"/>
</dbReference>
<gene>
    <name evidence="14" type="ORF">BMF94_3327</name>
</gene>
<dbReference type="SMART" id="SM00240">
    <property type="entry name" value="FHA"/>
    <property type="match status" value="1"/>
</dbReference>
<dbReference type="AlphaFoldDB" id="A0A2S5BAJ8"/>
<proteinExistence type="inferred from homology"/>
<keyword evidence="5" id="KW-0808">Transferase</keyword>
<dbReference type="GO" id="GO:0051598">
    <property type="term" value="P:meiotic recombination checkpoint signaling"/>
    <property type="evidence" value="ECO:0007669"/>
    <property type="project" value="TreeGrafter"/>
</dbReference>
<keyword evidence="15" id="KW-1185">Reference proteome</keyword>
<evidence type="ECO:0000256" key="2">
    <source>
        <dbReference type="ARBA" id="ARBA00012513"/>
    </source>
</evidence>
<dbReference type="EMBL" id="PJQD01000035">
    <property type="protein sequence ID" value="POY73787.1"/>
    <property type="molecule type" value="Genomic_DNA"/>
</dbReference>
<dbReference type="PANTHER" id="PTHR44167:SF24">
    <property type="entry name" value="SERINE_THREONINE-PROTEIN KINASE CHK2"/>
    <property type="match status" value="1"/>
</dbReference>
<dbReference type="InterPro" id="IPR011009">
    <property type="entry name" value="Kinase-like_dom_sf"/>
</dbReference>
<dbReference type="Gene3D" id="1.10.510.10">
    <property type="entry name" value="Transferase(Phosphotransferase) domain 1"/>
    <property type="match status" value="1"/>
</dbReference>
<evidence type="ECO:0000256" key="11">
    <source>
        <dbReference type="SAM" id="MobiDB-lite"/>
    </source>
</evidence>
<evidence type="ECO:0000313" key="15">
    <source>
        <dbReference type="Proteomes" id="UP000237144"/>
    </source>
</evidence>
<evidence type="ECO:0000256" key="10">
    <source>
        <dbReference type="RuleBase" id="RU000304"/>
    </source>
</evidence>
<dbReference type="Pfam" id="PF00498">
    <property type="entry name" value="FHA"/>
    <property type="match status" value="1"/>
</dbReference>
<dbReference type="STRING" id="741276.A0A2S5BAJ8"/>
<keyword evidence="6 9" id="KW-0067">ATP-binding</keyword>
<dbReference type="GO" id="GO:0004674">
    <property type="term" value="F:protein serine/threonine kinase activity"/>
    <property type="evidence" value="ECO:0007669"/>
    <property type="project" value="UniProtKB-KW"/>
</dbReference>
<dbReference type="SUPFAM" id="SSF49879">
    <property type="entry name" value="SMAD/FHA domain"/>
    <property type="match status" value="1"/>
</dbReference>
<dbReference type="InterPro" id="IPR008271">
    <property type="entry name" value="Ser/Thr_kinase_AS"/>
</dbReference>
<evidence type="ECO:0000256" key="4">
    <source>
        <dbReference type="ARBA" id="ARBA00022741"/>
    </source>
</evidence>
<keyword evidence="4 9" id="KW-0547">Nucleotide-binding</keyword>
<dbReference type="CDD" id="cd22670">
    <property type="entry name" value="FHA_MEK1-like"/>
    <property type="match status" value="1"/>
</dbReference>
<comment type="catalytic activity">
    <reaction evidence="7">
        <text>L-threonyl-[protein] + ATP = O-phospho-L-threonyl-[protein] + ADP + H(+)</text>
        <dbReference type="Rhea" id="RHEA:46608"/>
        <dbReference type="Rhea" id="RHEA-COMP:11060"/>
        <dbReference type="Rhea" id="RHEA-COMP:11605"/>
        <dbReference type="ChEBI" id="CHEBI:15378"/>
        <dbReference type="ChEBI" id="CHEBI:30013"/>
        <dbReference type="ChEBI" id="CHEBI:30616"/>
        <dbReference type="ChEBI" id="CHEBI:61977"/>
        <dbReference type="ChEBI" id="CHEBI:456216"/>
        <dbReference type="EC" id="2.7.11.1"/>
    </reaction>
</comment>
<feature type="binding site" evidence="9">
    <location>
        <position position="204"/>
    </location>
    <ligand>
        <name>ATP</name>
        <dbReference type="ChEBI" id="CHEBI:30616"/>
    </ligand>
</feature>
<dbReference type="SUPFAM" id="SSF56112">
    <property type="entry name" value="Protein kinase-like (PK-like)"/>
    <property type="match status" value="1"/>
</dbReference>
<dbReference type="Gene3D" id="3.30.200.20">
    <property type="entry name" value="Phosphorylase Kinase, domain 1"/>
    <property type="match status" value="1"/>
</dbReference>
<dbReference type="InterPro" id="IPR000253">
    <property type="entry name" value="FHA_dom"/>
</dbReference>
<dbReference type="GO" id="GO:0005737">
    <property type="term" value="C:cytoplasm"/>
    <property type="evidence" value="ECO:0007669"/>
    <property type="project" value="TreeGrafter"/>
</dbReference>
<evidence type="ECO:0000256" key="8">
    <source>
        <dbReference type="ARBA" id="ARBA00048679"/>
    </source>
</evidence>
<feature type="domain" description="FHA" evidence="12">
    <location>
        <begin position="68"/>
        <end position="121"/>
    </location>
</feature>
<comment type="caution">
    <text evidence="14">The sequence shown here is derived from an EMBL/GenBank/DDBJ whole genome shotgun (WGS) entry which is preliminary data.</text>
</comment>
<evidence type="ECO:0000256" key="7">
    <source>
        <dbReference type="ARBA" id="ARBA00047899"/>
    </source>
</evidence>